<evidence type="ECO:0000256" key="7">
    <source>
        <dbReference type="ARBA" id="ARBA00022989"/>
    </source>
</evidence>
<feature type="transmembrane region" description="Helical" evidence="13">
    <location>
        <begin position="182"/>
        <end position="202"/>
    </location>
</feature>
<protein>
    <submittedName>
        <fullName evidence="14">Uncharacterized protein</fullName>
    </submittedName>
</protein>
<dbReference type="AlphaFoldDB" id="A0A8T0VFA0"/>
<organism evidence="14 15">
    <name type="scientific">Panicum virgatum</name>
    <name type="common">Blackwell switchgrass</name>
    <dbReference type="NCBI Taxonomy" id="38727"/>
    <lineage>
        <taxon>Eukaryota</taxon>
        <taxon>Viridiplantae</taxon>
        <taxon>Streptophyta</taxon>
        <taxon>Embryophyta</taxon>
        <taxon>Tracheophyta</taxon>
        <taxon>Spermatophyta</taxon>
        <taxon>Magnoliopsida</taxon>
        <taxon>Liliopsida</taxon>
        <taxon>Poales</taxon>
        <taxon>Poaceae</taxon>
        <taxon>PACMAD clade</taxon>
        <taxon>Panicoideae</taxon>
        <taxon>Panicodae</taxon>
        <taxon>Paniceae</taxon>
        <taxon>Panicinae</taxon>
        <taxon>Panicum</taxon>
        <taxon>Panicum sect. Hiantes</taxon>
    </lineage>
</organism>
<comment type="caution">
    <text evidence="14">The sequence shown here is derived from an EMBL/GenBank/DDBJ whole genome shotgun (WGS) entry which is preliminary data.</text>
</comment>
<feature type="transmembrane region" description="Helical" evidence="13">
    <location>
        <begin position="151"/>
        <end position="170"/>
    </location>
</feature>
<keyword evidence="3" id="KW-0874">Quinone</keyword>
<dbReference type="PANTHER" id="PTHR36727:SF2">
    <property type="entry name" value="NAD(P)H-QUINONE OXIDOREDUCTASE SUBUNIT L, CHLOROPLASTIC"/>
    <property type="match status" value="1"/>
</dbReference>
<keyword evidence="7 13" id="KW-1133">Transmembrane helix</keyword>
<keyword evidence="4" id="KW-0521">NADP</keyword>
<keyword evidence="9" id="KW-0793">Thylakoid</keyword>
<sequence length="237" mass="26340">MDTAAAASWGLLAPASSPPLRVRQAPKRKATLARSTSRLRLHCLPHGKVIHWQAAAAAAAACVFHPFLSLHRSGLATDRPLVCFLLARVLACAAGHGELAAAEAGGGVAVGRRLGSRTYESLARSDTVEAPAALAVTGEEDIDLLGILPPIAAFSFFYFLVAPPLIMNWLRTRWYKRDFVETYLHFMFTYLFYPAMMFWAPFINYRKFPRDPTMKYPWSKPKEGTPLFKDRYPPIDS</sequence>
<dbReference type="Proteomes" id="UP000823388">
    <property type="component" value="Chromosome 2N"/>
</dbReference>
<reference evidence="14" key="1">
    <citation type="submission" date="2020-05" db="EMBL/GenBank/DDBJ databases">
        <title>WGS assembly of Panicum virgatum.</title>
        <authorList>
            <person name="Lovell J.T."/>
            <person name="Jenkins J."/>
            <person name="Shu S."/>
            <person name="Juenger T.E."/>
            <person name="Schmutz J."/>
        </authorList>
    </citation>
    <scope>NUCLEOTIDE SEQUENCE</scope>
    <source>
        <strain evidence="14">AP13</strain>
    </source>
</reference>
<keyword evidence="2 13" id="KW-0812">Transmembrane</keyword>
<evidence type="ECO:0000256" key="3">
    <source>
        <dbReference type="ARBA" id="ARBA00022719"/>
    </source>
</evidence>
<evidence type="ECO:0000256" key="2">
    <source>
        <dbReference type="ARBA" id="ARBA00022692"/>
    </source>
</evidence>
<gene>
    <name evidence="14" type="ORF">PVAP13_2NG320303</name>
</gene>
<evidence type="ECO:0000256" key="9">
    <source>
        <dbReference type="ARBA" id="ARBA00023078"/>
    </source>
</evidence>
<evidence type="ECO:0000256" key="12">
    <source>
        <dbReference type="ARBA" id="ARBA00048026"/>
    </source>
</evidence>
<evidence type="ECO:0000256" key="11">
    <source>
        <dbReference type="ARBA" id="ARBA00047726"/>
    </source>
</evidence>
<dbReference type="GO" id="GO:0016020">
    <property type="term" value="C:membrane"/>
    <property type="evidence" value="ECO:0007669"/>
    <property type="project" value="UniProtKB-SubCell"/>
</dbReference>
<evidence type="ECO:0000313" key="15">
    <source>
        <dbReference type="Proteomes" id="UP000823388"/>
    </source>
</evidence>
<evidence type="ECO:0000313" key="14">
    <source>
        <dbReference type="EMBL" id="KAG2634972.1"/>
    </source>
</evidence>
<dbReference type="GO" id="GO:0016655">
    <property type="term" value="F:oxidoreductase activity, acting on NAD(P)H, quinone or similar compound as acceptor"/>
    <property type="evidence" value="ECO:0007669"/>
    <property type="project" value="InterPro"/>
</dbReference>
<accession>A0A8T0VFA0</accession>
<evidence type="ECO:0000256" key="4">
    <source>
        <dbReference type="ARBA" id="ARBA00022857"/>
    </source>
</evidence>
<name>A0A8T0VFA0_PANVG</name>
<keyword evidence="10 13" id="KW-0472">Membrane</keyword>
<dbReference type="GO" id="GO:0048038">
    <property type="term" value="F:quinone binding"/>
    <property type="evidence" value="ECO:0007669"/>
    <property type="project" value="UniProtKB-KW"/>
</dbReference>
<evidence type="ECO:0000256" key="5">
    <source>
        <dbReference type="ARBA" id="ARBA00022957"/>
    </source>
</evidence>
<proteinExistence type="predicted"/>
<evidence type="ECO:0000256" key="6">
    <source>
        <dbReference type="ARBA" id="ARBA00022967"/>
    </source>
</evidence>
<dbReference type="Pfam" id="PF10716">
    <property type="entry name" value="NdhL"/>
    <property type="match status" value="1"/>
</dbReference>
<evidence type="ECO:0000256" key="13">
    <source>
        <dbReference type="SAM" id="Phobius"/>
    </source>
</evidence>
<keyword evidence="15" id="KW-1185">Reference proteome</keyword>
<keyword evidence="8" id="KW-0520">NAD</keyword>
<evidence type="ECO:0000256" key="8">
    <source>
        <dbReference type="ARBA" id="ARBA00023027"/>
    </source>
</evidence>
<comment type="subcellular location">
    <subcellularLocation>
        <location evidence="1">Membrane</location>
        <topology evidence="1">Multi-pass membrane protein</topology>
    </subcellularLocation>
</comment>
<dbReference type="InterPro" id="IPR019654">
    <property type="entry name" value="NADH-quinone_OxRdatse_su_L"/>
</dbReference>
<comment type="catalytic activity">
    <reaction evidence="11">
        <text>a plastoquinone + NADPH + (n+1) H(+)(in) = a plastoquinol + NADP(+) + n H(+)(out)</text>
        <dbReference type="Rhea" id="RHEA:42612"/>
        <dbReference type="Rhea" id="RHEA-COMP:9561"/>
        <dbReference type="Rhea" id="RHEA-COMP:9562"/>
        <dbReference type="ChEBI" id="CHEBI:15378"/>
        <dbReference type="ChEBI" id="CHEBI:17757"/>
        <dbReference type="ChEBI" id="CHEBI:57783"/>
        <dbReference type="ChEBI" id="CHEBI:58349"/>
        <dbReference type="ChEBI" id="CHEBI:62192"/>
    </reaction>
</comment>
<keyword evidence="5" id="KW-0618">Plastoquinone</keyword>
<dbReference type="PANTHER" id="PTHR36727">
    <property type="entry name" value="NAD(P)H-QUINONE OXIDOREDUCTASE SUBUNIT L, CHLOROPLASTIC"/>
    <property type="match status" value="1"/>
</dbReference>
<comment type="catalytic activity">
    <reaction evidence="12">
        <text>a plastoquinone + NADH + (n+1) H(+)(in) = a plastoquinol + NAD(+) + n H(+)(out)</text>
        <dbReference type="Rhea" id="RHEA:42608"/>
        <dbReference type="Rhea" id="RHEA-COMP:9561"/>
        <dbReference type="Rhea" id="RHEA-COMP:9562"/>
        <dbReference type="ChEBI" id="CHEBI:15378"/>
        <dbReference type="ChEBI" id="CHEBI:17757"/>
        <dbReference type="ChEBI" id="CHEBI:57540"/>
        <dbReference type="ChEBI" id="CHEBI:57945"/>
        <dbReference type="ChEBI" id="CHEBI:62192"/>
    </reaction>
</comment>
<evidence type="ECO:0000256" key="10">
    <source>
        <dbReference type="ARBA" id="ARBA00023136"/>
    </source>
</evidence>
<dbReference type="EMBL" id="CM029040">
    <property type="protein sequence ID" value="KAG2634972.1"/>
    <property type="molecule type" value="Genomic_DNA"/>
</dbReference>
<keyword evidence="6" id="KW-1278">Translocase</keyword>
<evidence type="ECO:0000256" key="1">
    <source>
        <dbReference type="ARBA" id="ARBA00004141"/>
    </source>
</evidence>